<evidence type="ECO:0000313" key="1">
    <source>
        <dbReference type="EMBL" id="GLW56301.1"/>
    </source>
</evidence>
<comment type="caution">
    <text evidence="1">The sequence shown here is derived from an EMBL/GenBank/DDBJ whole genome shotgun (WGS) entry which is preliminary data.</text>
</comment>
<gene>
    <name evidence="1" type="ORF">Kpho01_43120</name>
</gene>
<dbReference type="Proteomes" id="UP001165143">
    <property type="component" value="Unassembled WGS sequence"/>
</dbReference>
<dbReference type="EMBL" id="BSRX01000026">
    <property type="protein sequence ID" value="GLW56301.1"/>
    <property type="molecule type" value="Genomic_DNA"/>
</dbReference>
<name>A0A9W6PJP0_9ACTN</name>
<protein>
    <submittedName>
        <fullName evidence="1">Uncharacterized protein</fullName>
    </submittedName>
</protein>
<accession>A0A9W6PJP0</accession>
<dbReference type="AlphaFoldDB" id="A0A9W6PJP0"/>
<reference evidence="1" key="1">
    <citation type="submission" date="2023-02" db="EMBL/GenBank/DDBJ databases">
        <title>Kitasatospora phosalacinea NBRC 14362.</title>
        <authorList>
            <person name="Ichikawa N."/>
            <person name="Sato H."/>
            <person name="Tonouchi N."/>
        </authorList>
    </citation>
    <scope>NUCLEOTIDE SEQUENCE</scope>
    <source>
        <strain evidence="1">NBRC 14362</strain>
    </source>
</reference>
<evidence type="ECO:0000313" key="2">
    <source>
        <dbReference type="Proteomes" id="UP001165143"/>
    </source>
</evidence>
<sequence length="78" mass="8245">MPSPNWSVRLVSTVIEPETFVGSEFTDGAADVPPPPLLLQAVSTTMEAAPTASHPLRISLILHAVPHRLRIGPGPLDA</sequence>
<organism evidence="1 2">
    <name type="scientific">Kitasatospora phosalacinea</name>
    <dbReference type="NCBI Taxonomy" id="2065"/>
    <lineage>
        <taxon>Bacteria</taxon>
        <taxon>Bacillati</taxon>
        <taxon>Actinomycetota</taxon>
        <taxon>Actinomycetes</taxon>
        <taxon>Kitasatosporales</taxon>
        <taxon>Streptomycetaceae</taxon>
        <taxon>Kitasatospora</taxon>
    </lineage>
</organism>
<proteinExistence type="predicted"/>